<proteinExistence type="predicted"/>
<accession>U9T6D9</accession>
<evidence type="ECO:0000313" key="1">
    <source>
        <dbReference type="EMBL" id="ESA03695.1"/>
    </source>
</evidence>
<dbReference type="VEuPathDB" id="FungiDB:RhiirFUN_007029"/>
<dbReference type="VEuPathDB" id="FungiDB:RhiirFUN_007028"/>
<reference evidence="1" key="1">
    <citation type="submission" date="2013-07" db="EMBL/GenBank/DDBJ databases">
        <title>The genome of an arbuscular mycorrhizal fungus provides insights into the evolution of the oldest plant symbiosis.</title>
        <authorList>
            <consortium name="DOE Joint Genome Institute"/>
            <person name="Tisserant E."/>
            <person name="Malbreil M."/>
            <person name="Kuo A."/>
            <person name="Kohler A."/>
            <person name="Symeonidi A."/>
            <person name="Balestrini R."/>
            <person name="Charron P."/>
            <person name="Duensing N."/>
            <person name="Frei-dit-Frey N."/>
            <person name="Gianinazzi-Pearson V."/>
            <person name="Gilbert B."/>
            <person name="Handa Y."/>
            <person name="Hijri M."/>
            <person name="Kaul R."/>
            <person name="Kawaguchi M."/>
            <person name="Krajinski F."/>
            <person name="Lammers P."/>
            <person name="Lapierre D."/>
            <person name="Masclaux F.G."/>
            <person name="Murat C."/>
            <person name="Morin E."/>
            <person name="Ndikumana S."/>
            <person name="Pagni M."/>
            <person name="Petitpierre D."/>
            <person name="Requena N."/>
            <person name="Rosikiewicz P."/>
            <person name="Riley R."/>
            <person name="Saito K."/>
            <person name="San Clemente H."/>
            <person name="Shapiro H."/>
            <person name="van Tuinen D."/>
            <person name="Becard G."/>
            <person name="Bonfante P."/>
            <person name="Paszkowski U."/>
            <person name="Shachar-Hill Y."/>
            <person name="Young J.P."/>
            <person name="Sanders I.R."/>
            <person name="Henrissat B."/>
            <person name="Rensing S.A."/>
            <person name="Grigoriev I.V."/>
            <person name="Corradi N."/>
            <person name="Roux C."/>
            <person name="Martin F."/>
        </authorList>
    </citation>
    <scope>NUCLEOTIDE SEQUENCE</scope>
    <source>
        <strain evidence="1">DAOM 197198</strain>
    </source>
</reference>
<protein>
    <recommendedName>
        <fullName evidence="2">F-box domain-containing protein</fullName>
    </recommendedName>
</protein>
<name>U9T6D9_RHIID</name>
<dbReference type="HOGENOM" id="CLU_1627961_0_0_1"/>
<dbReference type="EMBL" id="KI294871">
    <property type="protein sequence ID" value="ESA03695.1"/>
    <property type="molecule type" value="Genomic_DNA"/>
</dbReference>
<evidence type="ECO:0008006" key="2">
    <source>
        <dbReference type="Google" id="ProtNLM"/>
    </source>
</evidence>
<dbReference type="AlphaFoldDB" id="U9T6D9"/>
<organism evidence="1">
    <name type="scientific">Rhizophagus irregularis (strain DAOM 181602 / DAOM 197198 / MUCL 43194)</name>
    <name type="common">Arbuscular mycorrhizal fungus</name>
    <name type="synonym">Glomus intraradices</name>
    <dbReference type="NCBI Taxonomy" id="747089"/>
    <lineage>
        <taxon>Eukaryota</taxon>
        <taxon>Fungi</taxon>
        <taxon>Fungi incertae sedis</taxon>
        <taxon>Mucoromycota</taxon>
        <taxon>Glomeromycotina</taxon>
        <taxon>Glomeromycetes</taxon>
        <taxon>Glomerales</taxon>
        <taxon>Glomeraceae</taxon>
        <taxon>Rhizophagus</taxon>
    </lineage>
</organism>
<gene>
    <name evidence="1" type="ORF">GLOINDRAFT_5330</name>
</gene>
<sequence>MSTANYLDQLAAELIPFILKNLSIQDLKNCCSIDNIWKDEVIREIRKRLIVDCTFVDKNTLAERMGVCVSESVIGGRGAVVTISLPNIFESELDPSLGKSYEIFEEFQMIFEGSYKCEYDLVLGIGWLMRLADGRIDGSHIRWWKNGSNRWWKNNEEKDDIMY</sequence>